<keyword evidence="3" id="KW-0807">Transducer</keyword>
<evidence type="ECO:0000256" key="2">
    <source>
        <dbReference type="ARBA" id="ARBA00029447"/>
    </source>
</evidence>
<dbReference type="SUPFAM" id="SSF55785">
    <property type="entry name" value="PYP-like sensor domain (PAS domain)"/>
    <property type="match status" value="2"/>
</dbReference>
<dbReference type="Pfam" id="PF13188">
    <property type="entry name" value="PAS_8"/>
    <property type="match status" value="1"/>
</dbReference>
<dbReference type="Pfam" id="PF00015">
    <property type="entry name" value="MCPsignal"/>
    <property type="match status" value="1"/>
</dbReference>
<dbReference type="PROSITE" id="PS50112">
    <property type="entry name" value="PAS"/>
    <property type="match status" value="2"/>
</dbReference>
<dbReference type="Pfam" id="PF08447">
    <property type="entry name" value="PAS_3"/>
    <property type="match status" value="1"/>
</dbReference>
<dbReference type="PROSITE" id="PS50885">
    <property type="entry name" value="HAMP"/>
    <property type="match status" value="1"/>
</dbReference>
<dbReference type="SMART" id="SM00091">
    <property type="entry name" value="PAS"/>
    <property type="match status" value="2"/>
</dbReference>
<evidence type="ECO:0000256" key="4">
    <source>
        <dbReference type="SAM" id="Coils"/>
    </source>
</evidence>
<gene>
    <name evidence="10" type="ORF">SAMN04488038_101520</name>
</gene>
<dbReference type="GO" id="GO:0007165">
    <property type="term" value="P:signal transduction"/>
    <property type="evidence" value="ECO:0007669"/>
    <property type="project" value="UniProtKB-KW"/>
</dbReference>
<dbReference type="GO" id="GO:0005886">
    <property type="term" value="C:plasma membrane"/>
    <property type="evidence" value="ECO:0007669"/>
    <property type="project" value="TreeGrafter"/>
</dbReference>
<feature type="domain" description="HAMP" evidence="9">
    <location>
        <begin position="327"/>
        <end position="379"/>
    </location>
</feature>
<evidence type="ECO:0000259" key="8">
    <source>
        <dbReference type="PROSITE" id="PS50113"/>
    </source>
</evidence>
<evidence type="ECO:0000256" key="3">
    <source>
        <dbReference type="PROSITE-ProRule" id="PRU00284"/>
    </source>
</evidence>
<keyword evidence="4" id="KW-0175">Coiled coil</keyword>
<evidence type="ECO:0000256" key="1">
    <source>
        <dbReference type="ARBA" id="ARBA00022481"/>
    </source>
</evidence>
<accession>A0A1H9ASJ9</accession>
<dbReference type="SMART" id="SM00086">
    <property type="entry name" value="PAC"/>
    <property type="match status" value="2"/>
</dbReference>
<dbReference type="InterPro" id="IPR051310">
    <property type="entry name" value="MCP_chemotaxis"/>
</dbReference>
<dbReference type="InterPro" id="IPR013655">
    <property type="entry name" value="PAS_fold_3"/>
</dbReference>
<dbReference type="InterPro" id="IPR001610">
    <property type="entry name" value="PAC"/>
</dbReference>
<feature type="coiled-coil region" evidence="4">
    <location>
        <begin position="403"/>
        <end position="440"/>
    </location>
</feature>
<dbReference type="GO" id="GO:0006935">
    <property type="term" value="P:chemotaxis"/>
    <property type="evidence" value="ECO:0007669"/>
    <property type="project" value="TreeGrafter"/>
</dbReference>
<dbReference type="SUPFAM" id="SSF58104">
    <property type="entry name" value="Methyl-accepting chemotaxis protein (MCP) signaling domain"/>
    <property type="match status" value="1"/>
</dbReference>
<dbReference type="RefSeq" id="WP_281242390.1">
    <property type="nucleotide sequence ID" value="NZ_FOFS01000001.1"/>
</dbReference>
<feature type="domain" description="PAS" evidence="7">
    <location>
        <begin position="165"/>
        <end position="207"/>
    </location>
</feature>
<dbReference type="FunFam" id="1.10.287.950:FF:000002">
    <property type="entry name" value="Methyl-accepting chemotaxis protein"/>
    <property type="match status" value="1"/>
</dbReference>
<evidence type="ECO:0000259" key="7">
    <source>
        <dbReference type="PROSITE" id="PS50112"/>
    </source>
</evidence>
<dbReference type="EMBL" id="FOFS01000001">
    <property type="protein sequence ID" value="SEP79690.1"/>
    <property type="molecule type" value="Genomic_DNA"/>
</dbReference>
<reference evidence="10 11" key="1">
    <citation type="submission" date="2016-10" db="EMBL/GenBank/DDBJ databases">
        <authorList>
            <person name="de Groot N.N."/>
        </authorList>
    </citation>
    <scope>NUCLEOTIDE SEQUENCE [LARGE SCALE GENOMIC DNA]</scope>
    <source>
        <strain evidence="10 11">DSM 25927</strain>
    </source>
</reference>
<protein>
    <submittedName>
        <fullName evidence="10">Methyl-accepting chemotaxis protein</fullName>
    </submittedName>
</protein>
<dbReference type="NCBIfam" id="TIGR00229">
    <property type="entry name" value="sensory_box"/>
    <property type="match status" value="1"/>
</dbReference>
<keyword evidence="1" id="KW-0488">Methylation</keyword>
<proteinExistence type="inferred from homology"/>
<dbReference type="Pfam" id="PF18947">
    <property type="entry name" value="HAMP_2"/>
    <property type="match status" value="1"/>
</dbReference>
<organism evidence="10 11">
    <name type="scientific">Solimonas aquatica</name>
    <dbReference type="NCBI Taxonomy" id="489703"/>
    <lineage>
        <taxon>Bacteria</taxon>
        <taxon>Pseudomonadati</taxon>
        <taxon>Pseudomonadota</taxon>
        <taxon>Gammaproteobacteria</taxon>
        <taxon>Nevskiales</taxon>
        <taxon>Nevskiaceae</taxon>
        <taxon>Solimonas</taxon>
    </lineage>
</organism>
<dbReference type="STRING" id="489703.SAMN04488038_101520"/>
<dbReference type="InterPro" id="IPR035965">
    <property type="entry name" value="PAS-like_dom_sf"/>
</dbReference>
<dbReference type="InterPro" id="IPR000014">
    <property type="entry name" value="PAS"/>
</dbReference>
<dbReference type="CDD" id="cd11386">
    <property type="entry name" value="MCP_signal"/>
    <property type="match status" value="1"/>
</dbReference>
<sequence>MYNSYADGGGSLPAMRPASSGFLGNVFRSLFNRLRLSSVVIADLEGKTAAIDRAMAVIEFSTDGRVLHANRNFLQLMAYSEPEIIGKHHSLFVPQAEHDSAAYRQFWEKLGSGQYVSGEFKRLTKDGHEVWLQAYYNPILAPSGKLMKVVKYATDVTNMRRMADDNLRIRNALDNVTTNVMIADNQRQIVYMNRSVTEMLTVAEADLRRELPSFEVKRLMGGSIDQFHKNPEHQKHLLATLKETYRAQIKVGPRSFALTASPIFNEKGERLGSVVEWRDRTAEVAVEQEVAEIVQAAADGDFTRRITLQGKEGFFAQLAQRMNQLLETSERGLNEVARMLGLLSQGDLTQRMDGEFKGTFGKLKDDANATCQQLSEIVSQIQQSTDTINTAAKEIASGNQDLAGRTEQQAASLEETASSMEELTSTVKQNAENARQANQLAAGASEVAVKGGEVVGQVVNTMGAIQESSKKIADIIGVIDGIAFQTNILALNAAVEAARAGEQGRGFAVVASEVRSLAQRSAAAAKEIKTLIGDSVEKVGNGSMLVEQAGRTMGEIVTSVKRVTDIMAEISAASQEQSQGIEQVNKTITQMDEVTQQNAALVEQASAAARSMEDQAQNLSESVSRFRLDSRVAARPAMGQSKPAQTRPTATRHPAKAGAKSKAGGGSEEKWNEF</sequence>
<dbReference type="Proteomes" id="UP000199233">
    <property type="component" value="Unassembled WGS sequence"/>
</dbReference>
<dbReference type="InterPro" id="IPR000700">
    <property type="entry name" value="PAS-assoc_C"/>
</dbReference>
<dbReference type="GO" id="GO:0004888">
    <property type="term" value="F:transmembrane signaling receptor activity"/>
    <property type="evidence" value="ECO:0007669"/>
    <property type="project" value="TreeGrafter"/>
</dbReference>
<dbReference type="Gene3D" id="1.10.287.950">
    <property type="entry name" value="Methyl-accepting chemotaxis protein"/>
    <property type="match status" value="1"/>
</dbReference>
<feature type="domain" description="PAC" evidence="8">
    <location>
        <begin position="116"/>
        <end position="168"/>
    </location>
</feature>
<evidence type="ECO:0000256" key="5">
    <source>
        <dbReference type="SAM" id="MobiDB-lite"/>
    </source>
</evidence>
<feature type="domain" description="PAS" evidence="7">
    <location>
        <begin position="57"/>
        <end position="95"/>
    </location>
</feature>
<name>A0A1H9ASJ9_9GAMM</name>
<dbReference type="SMART" id="SM00283">
    <property type="entry name" value="MA"/>
    <property type="match status" value="1"/>
</dbReference>
<evidence type="ECO:0000313" key="10">
    <source>
        <dbReference type="EMBL" id="SEP79690.1"/>
    </source>
</evidence>
<evidence type="ECO:0000259" key="9">
    <source>
        <dbReference type="PROSITE" id="PS50885"/>
    </source>
</evidence>
<dbReference type="PROSITE" id="PS50113">
    <property type="entry name" value="PAC"/>
    <property type="match status" value="1"/>
</dbReference>
<dbReference type="PROSITE" id="PS50111">
    <property type="entry name" value="CHEMOTAXIS_TRANSDUC_2"/>
    <property type="match status" value="1"/>
</dbReference>
<feature type="region of interest" description="Disordered" evidence="5">
    <location>
        <begin position="632"/>
        <end position="674"/>
    </location>
</feature>
<dbReference type="InterPro" id="IPR003660">
    <property type="entry name" value="HAMP_dom"/>
</dbReference>
<dbReference type="AlphaFoldDB" id="A0A1H9ASJ9"/>
<dbReference type="PANTHER" id="PTHR43531">
    <property type="entry name" value="PROTEIN ICFG"/>
    <property type="match status" value="1"/>
</dbReference>
<dbReference type="InterPro" id="IPR004089">
    <property type="entry name" value="MCPsignal_dom"/>
</dbReference>
<dbReference type="CDD" id="cd00130">
    <property type="entry name" value="PAS"/>
    <property type="match status" value="1"/>
</dbReference>
<dbReference type="PANTHER" id="PTHR43531:SF14">
    <property type="entry name" value="METHYL-ACCEPTING CHEMOTAXIS PROTEIN I-RELATED"/>
    <property type="match status" value="1"/>
</dbReference>
<dbReference type="FunFam" id="3.30.450.20:FF:000075">
    <property type="entry name" value="Methyl-accepting chemotaxis protein"/>
    <property type="match status" value="1"/>
</dbReference>
<feature type="domain" description="Methyl-accepting transducer" evidence="6">
    <location>
        <begin position="384"/>
        <end position="613"/>
    </location>
</feature>
<evidence type="ECO:0000259" key="6">
    <source>
        <dbReference type="PROSITE" id="PS50111"/>
    </source>
</evidence>
<dbReference type="Gene3D" id="3.30.450.20">
    <property type="entry name" value="PAS domain"/>
    <property type="match status" value="2"/>
</dbReference>
<keyword evidence="11" id="KW-1185">Reference proteome</keyword>
<comment type="similarity">
    <text evidence="2">Belongs to the methyl-accepting chemotaxis (MCP) protein family.</text>
</comment>
<evidence type="ECO:0000313" key="11">
    <source>
        <dbReference type="Proteomes" id="UP000199233"/>
    </source>
</evidence>